<reference evidence="1" key="1">
    <citation type="submission" date="2023-06" db="EMBL/GenBank/DDBJ databases">
        <authorList>
            <person name="Kurt Z."/>
        </authorList>
    </citation>
    <scope>NUCLEOTIDE SEQUENCE</scope>
</reference>
<name>A0AA86RBF1_9EUKA</name>
<gene>
    <name evidence="2" type="ORF">HINF_LOCUS28725</name>
    <name evidence="1" type="ORF">HINF_LOCUS60732</name>
</gene>
<dbReference type="EMBL" id="CAXDID020000091">
    <property type="protein sequence ID" value="CAL6022595.1"/>
    <property type="molecule type" value="Genomic_DNA"/>
</dbReference>
<keyword evidence="3" id="KW-1185">Reference proteome</keyword>
<dbReference type="Proteomes" id="UP001642409">
    <property type="component" value="Unassembled WGS sequence"/>
</dbReference>
<protein>
    <submittedName>
        <fullName evidence="2">Hypothetical_protein</fullName>
    </submittedName>
</protein>
<dbReference type="EMBL" id="CATOUU010001118">
    <property type="protein sequence ID" value="CAI9973087.1"/>
    <property type="molecule type" value="Genomic_DNA"/>
</dbReference>
<dbReference type="AlphaFoldDB" id="A0AA86RBF1"/>
<sequence>MVHSKHVQKGSILIIVLNSTDQFNIKMRHWAQSCQIKRQKFQNQIVSCTQRKLFQCQSRVLPQILENSVDSFQHNIKPLRLNMCCLMQRELWVLLKLQLINVSGKNNSNKKQTELCSQWIIVTAKMNRCLNKTLTNISV</sequence>
<proteinExistence type="predicted"/>
<accession>A0AA86RBF1</accession>
<reference evidence="2 3" key="2">
    <citation type="submission" date="2024-07" db="EMBL/GenBank/DDBJ databases">
        <authorList>
            <person name="Akdeniz Z."/>
        </authorList>
    </citation>
    <scope>NUCLEOTIDE SEQUENCE [LARGE SCALE GENOMIC DNA]</scope>
</reference>
<comment type="caution">
    <text evidence="1">The sequence shown here is derived from an EMBL/GenBank/DDBJ whole genome shotgun (WGS) entry which is preliminary data.</text>
</comment>
<evidence type="ECO:0000313" key="2">
    <source>
        <dbReference type="EMBL" id="CAL6022595.1"/>
    </source>
</evidence>
<organism evidence="1">
    <name type="scientific">Hexamita inflata</name>
    <dbReference type="NCBI Taxonomy" id="28002"/>
    <lineage>
        <taxon>Eukaryota</taxon>
        <taxon>Metamonada</taxon>
        <taxon>Diplomonadida</taxon>
        <taxon>Hexamitidae</taxon>
        <taxon>Hexamitinae</taxon>
        <taxon>Hexamita</taxon>
    </lineage>
</organism>
<evidence type="ECO:0000313" key="1">
    <source>
        <dbReference type="EMBL" id="CAI9973087.1"/>
    </source>
</evidence>
<evidence type="ECO:0000313" key="3">
    <source>
        <dbReference type="Proteomes" id="UP001642409"/>
    </source>
</evidence>